<dbReference type="EMBL" id="JACCGK010000019">
    <property type="protein sequence ID" value="NYT74587.1"/>
    <property type="molecule type" value="Genomic_DNA"/>
</dbReference>
<dbReference type="GO" id="GO:0012505">
    <property type="term" value="C:endomembrane system"/>
    <property type="evidence" value="ECO:0007669"/>
    <property type="project" value="UniProtKB-SubCell"/>
</dbReference>
<gene>
    <name evidence="6" type="ORF">HZU72_19530</name>
</gene>
<evidence type="ECO:0000313" key="6">
    <source>
        <dbReference type="EMBL" id="NYT74587.1"/>
    </source>
</evidence>
<comment type="subcellular location">
    <subcellularLocation>
        <location evidence="1">Endomembrane system</location>
        <topology evidence="1">Multi-pass membrane protein</topology>
    </subcellularLocation>
</comment>
<dbReference type="GO" id="GO:0005384">
    <property type="term" value="F:manganese ion transmembrane transporter activity"/>
    <property type="evidence" value="ECO:0007669"/>
    <property type="project" value="InterPro"/>
</dbReference>
<accession>A0A7Z0SNA6</accession>
<dbReference type="Proteomes" id="UP000520876">
    <property type="component" value="Unassembled WGS sequence"/>
</dbReference>
<name>A0A7Z0SNA6_9GAMM</name>
<organism evidence="6 7">
    <name type="scientific">Vreelandella sedimenti</name>
    <dbReference type="NCBI Taxonomy" id="2729618"/>
    <lineage>
        <taxon>Bacteria</taxon>
        <taxon>Pseudomonadati</taxon>
        <taxon>Pseudomonadota</taxon>
        <taxon>Gammaproteobacteria</taxon>
        <taxon>Oceanospirillales</taxon>
        <taxon>Halomonadaceae</taxon>
        <taxon>Vreelandella</taxon>
    </lineage>
</organism>
<dbReference type="GO" id="GO:0030026">
    <property type="term" value="P:intracellular manganese ion homeostasis"/>
    <property type="evidence" value="ECO:0007669"/>
    <property type="project" value="InterPro"/>
</dbReference>
<reference evidence="6 7" key="1">
    <citation type="submission" date="2020-07" db="EMBL/GenBank/DDBJ databases">
        <title>Halomonas sp. QX-2 draft genome sequence.</title>
        <authorList>
            <person name="Qiu X."/>
        </authorList>
    </citation>
    <scope>NUCLEOTIDE SEQUENCE [LARGE SCALE GENOMIC DNA]</scope>
    <source>
        <strain evidence="6 7">QX-2</strain>
    </source>
</reference>
<keyword evidence="2 5" id="KW-0812">Transmembrane</keyword>
<proteinExistence type="predicted"/>
<evidence type="ECO:0000256" key="5">
    <source>
        <dbReference type="SAM" id="Phobius"/>
    </source>
</evidence>
<evidence type="ECO:0000256" key="1">
    <source>
        <dbReference type="ARBA" id="ARBA00004127"/>
    </source>
</evidence>
<sequence length="63" mass="6452">MWPLTQLAVLGSLCSLYFLALLGAVAARAGGTPTLKAALRVMFWGALAMAITSGIGRVFGVVA</sequence>
<protein>
    <submittedName>
        <fullName evidence="6">VIT1/CCC1 transporter family protein</fullName>
    </submittedName>
</protein>
<keyword evidence="3 5" id="KW-1133">Transmembrane helix</keyword>
<dbReference type="InterPro" id="IPR008217">
    <property type="entry name" value="Ccc1_fam"/>
</dbReference>
<keyword evidence="7" id="KW-1185">Reference proteome</keyword>
<dbReference type="AlphaFoldDB" id="A0A7Z0SNA6"/>
<evidence type="ECO:0000256" key="2">
    <source>
        <dbReference type="ARBA" id="ARBA00022692"/>
    </source>
</evidence>
<comment type="caution">
    <text evidence="6">The sequence shown here is derived from an EMBL/GenBank/DDBJ whole genome shotgun (WGS) entry which is preliminary data.</text>
</comment>
<evidence type="ECO:0000256" key="3">
    <source>
        <dbReference type="ARBA" id="ARBA00022989"/>
    </source>
</evidence>
<dbReference type="Pfam" id="PF01988">
    <property type="entry name" value="VIT1"/>
    <property type="match status" value="1"/>
</dbReference>
<feature type="transmembrane region" description="Helical" evidence="5">
    <location>
        <begin position="42"/>
        <end position="62"/>
    </location>
</feature>
<evidence type="ECO:0000313" key="7">
    <source>
        <dbReference type="Proteomes" id="UP000520876"/>
    </source>
</evidence>
<keyword evidence="4 5" id="KW-0472">Membrane</keyword>
<evidence type="ECO:0000256" key="4">
    <source>
        <dbReference type="ARBA" id="ARBA00023136"/>
    </source>
</evidence>